<dbReference type="AlphaFoldDB" id="A0A1I8H3A4"/>
<evidence type="ECO:0000313" key="2">
    <source>
        <dbReference type="Proteomes" id="UP000095280"/>
    </source>
</evidence>
<proteinExistence type="predicted"/>
<feature type="region of interest" description="Disordered" evidence="1">
    <location>
        <begin position="1"/>
        <end position="215"/>
    </location>
</feature>
<protein>
    <submittedName>
        <fullName evidence="3">Swi3 domain-containing protein</fullName>
    </submittedName>
</protein>
<reference evidence="3" key="1">
    <citation type="submission" date="2016-11" db="UniProtKB">
        <authorList>
            <consortium name="WormBaseParasite"/>
        </authorList>
    </citation>
    <scope>IDENTIFICATION</scope>
</reference>
<feature type="compositionally biased region" description="Acidic residues" evidence="1">
    <location>
        <begin position="174"/>
        <end position="196"/>
    </location>
</feature>
<feature type="compositionally biased region" description="Acidic residues" evidence="1">
    <location>
        <begin position="50"/>
        <end position="65"/>
    </location>
</feature>
<evidence type="ECO:0000256" key="1">
    <source>
        <dbReference type="SAM" id="MobiDB-lite"/>
    </source>
</evidence>
<accession>A0A1I8H3A4</accession>
<dbReference type="Proteomes" id="UP000095280">
    <property type="component" value="Unplaced"/>
</dbReference>
<sequence length="390" mass="43167">SLVAMDSAGDEHGPGASADEVTAMSVFDETTVDAAKNSEEAVLEPQTAPDDADMDVEPADDELEAEKEQHDTDEAANATAATDESLGDQLIEQTDQQPSPPATETETPEDHVESAVAAEEVTKQPFSTQQPPEDSSDEDEDEEDDVPGELPTIATQQSSASKLTAGAASPDSATNDEDDDDTKSDASEPVDEEDEETNRSESPTSARLENHRLTSFDKRQEKFSQMKAAVKTYDVNMEMVIGKWKRLREDFIKLRANSVLASGDDGSLMITRRMTEIGNMCSRTTNADYYIATLPESVQQIVKKMAAMPRDVFLEARRRDWTSYDWFMYAGRMARVLAQGCLVRRRLTIDALSNGRSLSEKDLLTNSVSKTLRDCLCFCPEYRTKEMRQK</sequence>
<dbReference type="WBParaSite" id="maker-uti_cns_0004106-snap-gene-0.6-mRNA-1">
    <property type="protein sequence ID" value="maker-uti_cns_0004106-snap-gene-0.6-mRNA-1"/>
    <property type="gene ID" value="maker-uti_cns_0004106-snap-gene-0.6"/>
</dbReference>
<organism evidence="2 3">
    <name type="scientific">Macrostomum lignano</name>
    <dbReference type="NCBI Taxonomy" id="282301"/>
    <lineage>
        <taxon>Eukaryota</taxon>
        <taxon>Metazoa</taxon>
        <taxon>Spiralia</taxon>
        <taxon>Lophotrochozoa</taxon>
        <taxon>Platyhelminthes</taxon>
        <taxon>Rhabditophora</taxon>
        <taxon>Macrostomorpha</taxon>
        <taxon>Macrostomida</taxon>
        <taxon>Macrostomidae</taxon>
        <taxon>Macrostomum</taxon>
    </lineage>
</organism>
<name>A0A1I8H3A4_9PLAT</name>
<feature type="compositionally biased region" description="Low complexity" evidence="1">
    <location>
        <begin position="75"/>
        <end position="84"/>
    </location>
</feature>
<feature type="compositionally biased region" description="Polar residues" evidence="1">
    <location>
        <begin position="153"/>
        <end position="162"/>
    </location>
</feature>
<feature type="compositionally biased region" description="Acidic residues" evidence="1">
    <location>
        <begin position="134"/>
        <end position="147"/>
    </location>
</feature>
<keyword evidence="2" id="KW-1185">Reference proteome</keyword>
<evidence type="ECO:0000313" key="3">
    <source>
        <dbReference type="WBParaSite" id="maker-uti_cns_0004106-snap-gene-0.6-mRNA-1"/>
    </source>
</evidence>